<protein>
    <submittedName>
        <fullName evidence="1">Uncharacterized protein</fullName>
    </submittedName>
</protein>
<accession>J3F3W7</accession>
<gene>
    <name evidence="1" type="ORF">HMPREF1129_2816</name>
</gene>
<dbReference type="EMBL" id="ALJK01000073">
    <property type="protein sequence ID" value="EJN85347.1"/>
    <property type="molecule type" value="Genomic_DNA"/>
</dbReference>
<evidence type="ECO:0000313" key="2">
    <source>
        <dbReference type="Proteomes" id="UP000007814"/>
    </source>
</evidence>
<proteinExistence type="predicted"/>
<dbReference type="AlphaFoldDB" id="J3F3W7"/>
<sequence length="275" mass="31186">MTEVTNSWDVLAERAKVERTSLLSPASQEAVNRLAERVRRRERGALVRNSFVRYFGKDEKGRPPLSLLVGVKGRGGGEVALKLYLALLWLSSGYGHTSELEAGDWAQILDLGPLEKGARRVRKALEILERHQLIAIQRRPGKSNVVRLLRDDGSGNKYSLPKGRGEADRYFSVSAELWTRGLIQGMSAAALAMLLVVLEESFGRNQPQWWSPRVFSERFCISPDTRTKGIKELRDELHLIVEMSQRLRESPGKRSSFTARRRRKAYLLVNEARYA</sequence>
<dbReference type="Proteomes" id="UP000007814">
    <property type="component" value="Unassembled WGS sequence"/>
</dbReference>
<organism evidence="1 2">
    <name type="scientific">Actinomyces naeslundii (strain ATCC 12104 / DSM 43013 / CCUG 2238 / JCM 8349 / NCTC 10301 / Howell 279)</name>
    <dbReference type="NCBI Taxonomy" id="1115803"/>
    <lineage>
        <taxon>Bacteria</taxon>
        <taxon>Bacillati</taxon>
        <taxon>Actinomycetota</taxon>
        <taxon>Actinomycetes</taxon>
        <taxon>Actinomycetales</taxon>
        <taxon>Actinomycetaceae</taxon>
        <taxon>Actinomyces</taxon>
    </lineage>
</organism>
<dbReference type="GeneID" id="64256311"/>
<dbReference type="eggNOG" id="ENOG5032P53">
    <property type="taxonomic scope" value="Bacteria"/>
</dbReference>
<evidence type="ECO:0000313" key="1">
    <source>
        <dbReference type="EMBL" id="EJN85347.1"/>
    </source>
</evidence>
<dbReference type="RefSeq" id="WP_003781354.1">
    <property type="nucleotide sequence ID" value="NZ_ALJK01000073.1"/>
</dbReference>
<comment type="caution">
    <text evidence="1">The sequence shown here is derived from an EMBL/GenBank/DDBJ whole genome shotgun (WGS) entry which is preliminary data.</text>
</comment>
<reference evidence="1 2" key="1">
    <citation type="submission" date="2012-07" db="EMBL/GenBank/DDBJ databases">
        <authorList>
            <person name="Durkin A.S."/>
            <person name="McCorrison J."/>
            <person name="Torralba M."/>
            <person name="Gillis M."/>
            <person name="Methe B."/>
            <person name="Sutton G."/>
            <person name="Nelson K.E."/>
        </authorList>
    </citation>
    <scope>NUCLEOTIDE SEQUENCE [LARGE SCALE GENOMIC DNA]</scope>
    <source>
        <strain evidence="2">ATCC 12104 / DSM 43013 / CCUG 2238 / JCM 8349 / NCTC 10301 / Howell 279</strain>
    </source>
</reference>
<name>J3F3W7_ACTNH</name>